<dbReference type="GO" id="GO:0005886">
    <property type="term" value="C:plasma membrane"/>
    <property type="evidence" value="ECO:0007669"/>
    <property type="project" value="TreeGrafter"/>
</dbReference>
<dbReference type="PANTHER" id="PTHR40758:SF1">
    <property type="entry name" value="CONSERVED PROTEIN"/>
    <property type="match status" value="1"/>
</dbReference>
<dbReference type="STRING" id="134601.AFA91_02935"/>
<dbReference type="Proteomes" id="UP000062255">
    <property type="component" value="Chromosome"/>
</dbReference>
<dbReference type="Pfam" id="PF11716">
    <property type="entry name" value="MDMPI_N"/>
    <property type="match status" value="1"/>
</dbReference>
<dbReference type="AlphaFoldDB" id="A0A0K0X0Y1"/>
<dbReference type="SUPFAM" id="SSF109854">
    <property type="entry name" value="DinB/YfiT-like putative metalloenzymes"/>
    <property type="match status" value="1"/>
</dbReference>
<organism evidence="2 3">
    <name type="scientific">Mycolicibacterium goodii</name>
    <name type="common">Mycobacterium goodii</name>
    <dbReference type="NCBI Taxonomy" id="134601"/>
    <lineage>
        <taxon>Bacteria</taxon>
        <taxon>Bacillati</taxon>
        <taxon>Actinomycetota</taxon>
        <taxon>Actinomycetes</taxon>
        <taxon>Mycobacteriales</taxon>
        <taxon>Mycobacteriaceae</taxon>
        <taxon>Mycolicibacterium</taxon>
    </lineage>
</organism>
<dbReference type="OrthoDB" id="3671213at2"/>
<sequence length="257" mass="27688">MDHIGVIGRESARLAAVLVDIDPDLRCPTCPEFSAADLLWHLTNVHFLWAEILSRRVLDAGEIPAIQARKPDRPATMADMVPILERATGSMLAALASHEDSQACWSWWPADQSVGFSRRMQTYEALMHRVDAELVAGLPVTPFADDVAAGAVDHAVDVMWGWPGYGETYRAEAVVELIATDTGQIWLAEVGSWWKPDGAGPFPNAIRATTGDPEVAVRAPVLDLALWTWTRGGSVQVSGTSAARAALDAVLAKGIQG</sequence>
<name>A0A0K0X0Y1_MYCGD</name>
<proteinExistence type="predicted"/>
<dbReference type="InterPro" id="IPR024344">
    <property type="entry name" value="MDMPI_metal-binding"/>
</dbReference>
<reference evidence="2 3" key="1">
    <citation type="submission" date="2015-07" db="EMBL/GenBank/DDBJ databases">
        <title>Complete genome sequence of Mycobacterium goodii X7B, a facultative thermophilic biodesulfurizing bacterium.</title>
        <authorList>
            <person name="Yu B."/>
            <person name="Li F."/>
            <person name="Xu P."/>
        </authorList>
    </citation>
    <scope>NUCLEOTIDE SEQUENCE [LARGE SCALE GENOMIC DNA]</scope>
    <source>
        <strain evidence="2 3">X7B</strain>
    </source>
</reference>
<evidence type="ECO:0000313" key="2">
    <source>
        <dbReference type="EMBL" id="AKS31002.1"/>
    </source>
</evidence>
<dbReference type="GO" id="GO:0046872">
    <property type="term" value="F:metal ion binding"/>
    <property type="evidence" value="ECO:0007669"/>
    <property type="project" value="InterPro"/>
</dbReference>
<accession>A0A0K0X0Y1</accession>
<gene>
    <name evidence="2" type="ORF">AFA91_02935</name>
</gene>
<evidence type="ECO:0000259" key="1">
    <source>
        <dbReference type="Pfam" id="PF11716"/>
    </source>
</evidence>
<protein>
    <recommendedName>
        <fullName evidence="1">Mycothiol-dependent maleylpyruvate isomerase metal-binding domain-containing protein</fullName>
    </recommendedName>
</protein>
<dbReference type="PANTHER" id="PTHR40758">
    <property type="entry name" value="CONSERVED PROTEIN"/>
    <property type="match status" value="1"/>
</dbReference>
<dbReference type="KEGG" id="mgo:AFA91_02935"/>
<feature type="domain" description="Mycothiol-dependent maleylpyruvate isomerase metal-binding" evidence="1">
    <location>
        <begin position="8"/>
        <end position="132"/>
    </location>
</feature>
<evidence type="ECO:0000313" key="3">
    <source>
        <dbReference type="Proteomes" id="UP000062255"/>
    </source>
</evidence>
<dbReference type="RefSeq" id="WP_049743413.1">
    <property type="nucleotide sequence ID" value="NZ_CP012150.1"/>
</dbReference>
<dbReference type="PATRIC" id="fig|134601.6.peg.613"/>
<dbReference type="InterPro" id="IPR017517">
    <property type="entry name" value="Maleyloyr_isom"/>
</dbReference>
<dbReference type="InterPro" id="IPR034660">
    <property type="entry name" value="DinB/YfiT-like"/>
</dbReference>
<dbReference type="EMBL" id="CP012150">
    <property type="protein sequence ID" value="AKS31002.1"/>
    <property type="molecule type" value="Genomic_DNA"/>
</dbReference>
<dbReference type="NCBIfam" id="TIGR03083">
    <property type="entry name" value="maleylpyruvate isomerase family mycothiol-dependent enzyme"/>
    <property type="match status" value="1"/>
</dbReference>